<dbReference type="InterPro" id="IPR036397">
    <property type="entry name" value="RNaseH_sf"/>
</dbReference>
<feature type="compositionally biased region" description="Low complexity" evidence="1">
    <location>
        <begin position="302"/>
        <end position="323"/>
    </location>
</feature>
<dbReference type="SUPFAM" id="SSF53098">
    <property type="entry name" value="Ribonuclease H-like"/>
    <property type="match status" value="1"/>
</dbReference>
<proteinExistence type="predicted"/>
<reference evidence="3 4" key="1">
    <citation type="submission" date="2024-02" db="EMBL/GenBank/DDBJ databases">
        <title>High-quality chromosome-scale genome assembly of Pensacola bahiagrass (Paspalum notatum Flugge var. saurae).</title>
        <authorList>
            <person name="Vega J.M."/>
            <person name="Podio M."/>
            <person name="Orjuela J."/>
            <person name="Siena L.A."/>
            <person name="Pessino S.C."/>
            <person name="Combes M.C."/>
            <person name="Mariac C."/>
            <person name="Albertini E."/>
            <person name="Pupilli F."/>
            <person name="Ortiz J.P.A."/>
            <person name="Leblanc O."/>
        </authorList>
    </citation>
    <scope>NUCLEOTIDE SEQUENCE [LARGE SCALE GENOMIC DNA]</scope>
    <source>
        <strain evidence="3">R1</strain>
        <tissue evidence="3">Leaf</tissue>
    </source>
</reference>
<gene>
    <name evidence="3" type="ORF">U9M48_039910</name>
</gene>
<dbReference type="PANTHER" id="PTHR35046">
    <property type="entry name" value="ZINC KNUCKLE (CCHC-TYPE) FAMILY PROTEIN"/>
    <property type="match status" value="1"/>
</dbReference>
<evidence type="ECO:0000259" key="2">
    <source>
        <dbReference type="Pfam" id="PF24626"/>
    </source>
</evidence>
<dbReference type="AlphaFoldDB" id="A0AAQ3UKY8"/>
<feature type="domain" description="Tf2-1-like SH3-like" evidence="2">
    <location>
        <begin position="212"/>
        <end position="274"/>
    </location>
</feature>
<dbReference type="Gene3D" id="3.30.420.10">
    <property type="entry name" value="Ribonuclease H-like superfamily/Ribonuclease H"/>
    <property type="match status" value="2"/>
</dbReference>
<organism evidence="3 4">
    <name type="scientific">Paspalum notatum var. saurae</name>
    <dbReference type="NCBI Taxonomy" id="547442"/>
    <lineage>
        <taxon>Eukaryota</taxon>
        <taxon>Viridiplantae</taxon>
        <taxon>Streptophyta</taxon>
        <taxon>Embryophyta</taxon>
        <taxon>Tracheophyta</taxon>
        <taxon>Spermatophyta</taxon>
        <taxon>Magnoliopsida</taxon>
        <taxon>Liliopsida</taxon>
        <taxon>Poales</taxon>
        <taxon>Poaceae</taxon>
        <taxon>PACMAD clade</taxon>
        <taxon>Panicoideae</taxon>
        <taxon>Andropogonodae</taxon>
        <taxon>Paspaleae</taxon>
        <taxon>Paspalinae</taxon>
        <taxon>Paspalum</taxon>
    </lineage>
</organism>
<dbReference type="Proteomes" id="UP001341281">
    <property type="component" value="Chromosome 09"/>
</dbReference>
<dbReference type="GO" id="GO:0003676">
    <property type="term" value="F:nucleic acid binding"/>
    <property type="evidence" value="ECO:0007669"/>
    <property type="project" value="InterPro"/>
</dbReference>
<keyword evidence="4" id="KW-1185">Reference proteome</keyword>
<dbReference type="PANTHER" id="PTHR35046:SF9">
    <property type="entry name" value="RNA-DIRECTED DNA POLYMERASE"/>
    <property type="match status" value="1"/>
</dbReference>
<protein>
    <recommendedName>
        <fullName evidence="2">Tf2-1-like SH3-like domain-containing protein</fullName>
    </recommendedName>
</protein>
<evidence type="ECO:0000313" key="4">
    <source>
        <dbReference type="Proteomes" id="UP001341281"/>
    </source>
</evidence>
<dbReference type="Pfam" id="PF24626">
    <property type="entry name" value="SH3_Tf2-1"/>
    <property type="match status" value="1"/>
</dbReference>
<dbReference type="EMBL" id="CP144753">
    <property type="protein sequence ID" value="WVZ93961.1"/>
    <property type="molecule type" value="Genomic_DNA"/>
</dbReference>
<sequence length="323" mass="35947">MPLPVPTSPWLDISMDFVLGLPKTKKGRDSIFVVVDRFSKMAHFIPCHKTDDASSVAELFFREIIRLHGIPNTIVSIVMLSFSVIFGDLFGINWALNCCLVQLVTLKPMGNRGDKNLRRWEDCLPHIEFAYNRATHSSTKMCPFQIVYGYIPRAPIDLFSLDAAETPHIDAVAHVEQMIDLHAQTHQNIAAANAKYQVAGSKGRKHITFAPGDMVWLHLRKDRFPTLRRSKLMPRAAGPFKVLTKINDNAYILDLPAEFGVSTSFNVADLKPYVGEDEELPSRTTSVLEGEDDEDINYNTGTSTPAAPPSSSLGQSLGPVREI</sequence>
<accession>A0AAQ3UKY8</accession>
<evidence type="ECO:0000256" key="1">
    <source>
        <dbReference type="SAM" id="MobiDB-lite"/>
    </source>
</evidence>
<dbReference type="InterPro" id="IPR056924">
    <property type="entry name" value="SH3_Tf2-1"/>
</dbReference>
<evidence type="ECO:0000313" key="3">
    <source>
        <dbReference type="EMBL" id="WVZ93961.1"/>
    </source>
</evidence>
<dbReference type="InterPro" id="IPR012337">
    <property type="entry name" value="RNaseH-like_sf"/>
</dbReference>
<name>A0AAQ3UKY8_PASNO</name>
<feature type="region of interest" description="Disordered" evidence="1">
    <location>
        <begin position="276"/>
        <end position="323"/>
    </location>
</feature>